<organism evidence="2">
    <name type="scientific">hydrothermal vent metagenome</name>
    <dbReference type="NCBI Taxonomy" id="652676"/>
    <lineage>
        <taxon>unclassified sequences</taxon>
        <taxon>metagenomes</taxon>
        <taxon>ecological metagenomes</taxon>
    </lineage>
</organism>
<dbReference type="EMBL" id="UOGF01000075">
    <property type="protein sequence ID" value="VAX31436.1"/>
    <property type="molecule type" value="Genomic_DNA"/>
</dbReference>
<keyword evidence="1" id="KW-0812">Transmembrane</keyword>
<evidence type="ECO:0000313" key="2">
    <source>
        <dbReference type="EMBL" id="VAX31436.1"/>
    </source>
</evidence>
<protein>
    <submittedName>
        <fullName evidence="2">Uncharacterized protein</fullName>
    </submittedName>
</protein>
<feature type="transmembrane region" description="Helical" evidence="1">
    <location>
        <begin position="55"/>
        <end position="75"/>
    </location>
</feature>
<dbReference type="AlphaFoldDB" id="A0A3B1CLL0"/>
<proteinExistence type="predicted"/>
<sequence>MPKQSLNTHLHQYYEEKHASPKKLAQLVAMAEITPDKTYGEKNKPTNNTPIFWQYLRPPLALGLVLAAIIALFFFQPRTDITQSVGKEIVLNHNKRLALEFPSQSYTLLENQMSKLDFTLVHSKKVDLQNFQLLGARYCSIQGELAAQLRLEDKAGRSYTLYQSPVTDDLLKIKSGVRVQDGLRLKLWQEAGLFFGLVGPLD</sequence>
<name>A0A3B1CLL0_9ZZZZ</name>
<gene>
    <name evidence="2" type="ORF">MNBD_NITROSPIRAE01-2284</name>
</gene>
<accession>A0A3B1CLL0</accession>
<keyword evidence="1" id="KW-1133">Transmembrane helix</keyword>
<keyword evidence="1" id="KW-0472">Membrane</keyword>
<evidence type="ECO:0000256" key="1">
    <source>
        <dbReference type="SAM" id="Phobius"/>
    </source>
</evidence>
<reference evidence="2" key="1">
    <citation type="submission" date="2018-06" db="EMBL/GenBank/DDBJ databases">
        <authorList>
            <person name="Zhirakovskaya E."/>
        </authorList>
    </citation>
    <scope>NUCLEOTIDE SEQUENCE</scope>
</reference>